<dbReference type="STRING" id="49012.A0A0F7RWG1"/>
<protein>
    <recommendedName>
        <fullName evidence="5">ARID domain-containing protein</fullName>
    </recommendedName>
</protein>
<name>A0A0F7RWG1_9BASI</name>
<dbReference type="InterPro" id="IPR001606">
    <property type="entry name" value="ARID_dom"/>
</dbReference>
<evidence type="ECO:0000313" key="6">
    <source>
        <dbReference type="EMBL" id="CDR99394.1"/>
    </source>
</evidence>
<dbReference type="PROSITE" id="PS51011">
    <property type="entry name" value="ARID"/>
    <property type="match status" value="1"/>
</dbReference>
<dbReference type="SUPFAM" id="SSF46774">
    <property type="entry name" value="ARID-like"/>
    <property type="match status" value="1"/>
</dbReference>
<evidence type="ECO:0000256" key="3">
    <source>
        <dbReference type="ARBA" id="ARBA00023242"/>
    </source>
</evidence>
<keyword evidence="7" id="KW-1185">Reference proteome</keyword>
<reference evidence="7" key="1">
    <citation type="submission" date="2014-06" db="EMBL/GenBank/DDBJ databases">
        <authorList>
            <person name="Berkman P.J."/>
        </authorList>
    </citation>
    <scope>NUCLEOTIDE SEQUENCE [LARGE SCALE GENOMIC DNA]</scope>
</reference>
<dbReference type="GO" id="GO:0016514">
    <property type="term" value="C:SWI/SNF complex"/>
    <property type="evidence" value="ECO:0007669"/>
    <property type="project" value="TreeGrafter"/>
</dbReference>
<keyword evidence="3" id="KW-0539">Nucleus</keyword>
<dbReference type="GO" id="GO:0000976">
    <property type="term" value="F:transcription cis-regulatory region binding"/>
    <property type="evidence" value="ECO:0007669"/>
    <property type="project" value="TreeGrafter"/>
</dbReference>
<dbReference type="SMART" id="SM01014">
    <property type="entry name" value="ARID"/>
    <property type="match status" value="1"/>
</dbReference>
<keyword evidence="1" id="KW-0805">Transcription regulation</keyword>
<dbReference type="GO" id="GO:0006357">
    <property type="term" value="P:regulation of transcription by RNA polymerase II"/>
    <property type="evidence" value="ECO:0007669"/>
    <property type="project" value="TreeGrafter"/>
</dbReference>
<evidence type="ECO:0000313" key="7">
    <source>
        <dbReference type="Proteomes" id="UP000242770"/>
    </source>
</evidence>
<sequence>MPCASQELSPLQRGHPLPVRALLWGTTHIGASARLLFSAQQPNFNAGMQPNAVSAASGQMGMPAVSDSNNMGTQLQNAAQMVQGLNGINMDLGFGASQQNDMNHFQQQQQPQQQPPFGQPGMQSQQMQPSQSQPQQQAFNPAQAAAAPSPSTQAGGGPGMAAAAGGAKRDFVGTVRNFMQQRGTPFPPQLSLSFVGPASSNLPGDTKTVELQVLFAAVIQSGGSQRATQIPGFWAVIASRLGLKVGPPDGTQSAPDAIPSPGEVPDRLSGFYRDRLLAFEQFWLSRMPQRQASGQSDAAGTPSASGPNSTATVPTMQAAHKLRAK</sequence>
<evidence type="ECO:0000256" key="2">
    <source>
        <dbReference type="ARBA" id="ARBA00023163"/>
    </source>
</evidence>
<feature type="compositionally biased region" description="Low complexity" evidence="4">
    <location>
        <begin position="103"/>
        <end position="112"/>
    </location>
</feature>
<dbReference type="InterPro" id="IPR051232">
    <property type="entry name" value="ARID/SWI1_ChromRemod"/>
</dbReference>
<feature type="compositionally biased region" description="Polar residues" evidence="4">
    <location>
        <begin position="289"/>
        <end position="315"/>
    </location>
</feature>
<feature type="compositionally biased region" description="Low complexity" evidence="4">
    <location>
        <begin position="119"/>
        <end position="153"/>
    </location>
</feature>
<feature type="region of interest" description="Disordered" evidence="4">
    <location>
        <begin position="289"/>
        <end position="325"/>
    </location>
</feature>
<evidence type="ECO:0000256" key="4">
    <source>
        <dbReference type="SAM" id="MobiDB-lite"/>
    </source>
</evidence>
<evidence type="ECO:0000259" key="5">
    <source>
        <dbReference type="PROSITE" id="PS51011"/>
    </source>
</evidence>
<dbReference type="InterPro" id="IPR036431">
    <property type="entry name" value="ARID_dom_sf"/>
</dbReference>
<dbReference type="AlphaFoldDB" id="A0A0F7RWG1"/>
<dbReference type="Proteomes" id="UP000242770">
    <property type="component" value="Unassembled WGS sequence"/>
</dbReference>
<dbReference type="Pfam" id="PF01388">
    <property type="entry name" value="ARID"/>
    <property type="match status" value="1"/>
</dbReference>
<evidence type="ECO:0000256" key="1">
    <source>
        <dbReference type="ARBA" id="ARBA00023015"/>
    </source>
</evidence>
<proteinExistence type="predicted"/>
<dbReference type="EMBL" id="CCFA01001021">
    <property type="protein sequence ID" value="CDR99394.1"/>
    <property type="molecule type" value="Genomic_DNA"/>
</dbReference>
<dbReference type="Gene3D" id="1.10.150.60">
    <property type="entry name" value="ARID DNA-binding domain"/>
    <property type="match status" value="1"/>
</dbReference>
<keyword evidence="2" id="KW-0804">Transcription</keyword>
<feature type="region of interest" description="Disordered" evidence="4">
    <location>
        <begin position="103"/>
        <end position="165"/>
    </location>
</feature>
<gene>
    <name evidence="6" type="primary">SSCI19810.1</name>
</gene>
<accession>A0A0F7RWG1</accession>
<dbReference type="PANTHER" id="PTHR13964:SF27">
    <property type="entry name" value="HAT-TRICK, ISOFORM D"/>
    <property type="match status" value="1"/>
</dbReference>
<organism evidence="6 7">
    <name type="scientific">Sporisorium scitamineum</name>
    <dbReference type="NCBI Taxonomy" id="49012"/>
    <lineage>
        <taxon>Eukaryota</taxon>
        <taxon>Fungi</taxon>
        <taxon>Dikarya</taxon>
        <taxon>Basidiomycota</taxon>
        <taxon>Ustilaginomycotina</taxon>
        <taxon>Ustilaginomycetes</taxon>
        <taxon>Ustilaginales</taxon>
        <taxon>Ustilaginaceae</taxon>
        <taxon>Sporisorium</taxon>
    </lineage>
</organism>
<feature type="domain" description="ARID" evidence="5">
    <location>
        <begin position="165"/>
        <end position="284"/>
    </location>
</feature>
<dbReference type="PANTHER" id="PTHR13964">
    <property type="entry name" value="RBP-RELATED"/>
    <property type="match status" value="1"/>
</dbReference>